<comment type="caution">
    <text evidence="2">The sequence shown here is derived from an EMBL/GenBank/DDBJ whole genome shotgun (WGS) entry which is preliminary data.</text>
</comment>
<keyword evidence="3" id="KW-1185">Reference proteome</keyword>
<name>A0AAV4NVZ5_CAEEX</name>
<organism evidence="2 3">
    <name type="scientific">Caerostris extrusa</name>
    <name type="common">Bark spider</name>
    <name type="synonym">Caerostris bankana</name>
    <dbReference type="NCBI Taxonomy" id="172846"/>
    <lineage>
        <taxon>Eukaryota</taxon>
        <taxon>Metazoa</taxon>
        <taxon>Ecdysozoa</taxon>
        <taxon>Arthropoda</taxon>
        <taxon>Chelicerata</taxon>
        <taxon>Arachnida</taxon>
        <taxon>Araneae</taxon>
        <taxon>Araneomorphae</taxon>
        <taxon>Entelegynae</taxon>
        <taxon>Araneoidea</taxon>
        <taxon>Araneidae</taxon>
        <taxon>Caerostris</taxon>
    </lineage>
</organism>
<dbReference type="Gene3D" id="2.30.30.140">
    <property type="match status" value="1"/>
</dbReference>
<sequence>MPNSGYFHNGVPIPVPPEDVLALKANYEEDVYLVLFFDTKRTWQWLPRNKLEPLGVDSKLDKARLVESKKAAERKAVKKAFENAILHRCRVTGESTIISNESGNES</sequence>
<proteinExistence type="predicted"/>
<gene>
    <name evidence="2" type="primary">BRPF1</name>
    <name evidence="2" type="ORF">CEXT_460571</name>
</gene>
<dbReference type="Proteomes" id="UP001054945">
    <property type="component" value="Unassembled WGS sequence"/>
</dbReference>
<reference evidence="2 3" key="1">
    <citation type="submission" date="2021-06" db="EMBL/GenBank/DDBJ databases">
        <title>Caerostris extrusa draft genome.</title>
        <authorList>
            <person name="Kono N."/>
            <person name="Arakawa K."/>
        </authorList>
    </citation>
    <scope>NUCLEOTIDE SEQUENCE [LARGE SCALE GENOMIC DNA]</scope>
</reference>
<dbReference type="Pfam" id="PF00855">
    <property type="entry name" value="PWWP"/>
    <property type="match status" value="1"/>
</dbReference>
<evidence type="ECO:0000313" key="2">
    <source>
        <dbReference type="EMBL" id="GIX89092.1"/>
    </source>
</evidence>
<dbReference type="SUPFAM" id="SSF63748">
    <property type="entry name" value="Tudor/PWWP/MBT"/>
    <property type="match status" value="1"/>
</dbReference>
<feature type="domain" description="PWWP" evidence="1">
    <location>
        <begin position="26"/>
        <end position="85"/>
    </location>
</feature>
<evidence type="ECO:0000259" key="1">
    <source>
        <dbReference type="Pfam" id="PF00855"/>
    </source>
</evidence>
<evidence type="ECO:0000313" key="3">
    <source>
        <dbReference type="Proteomes" id="UP001054945"/>
    </source>
</evidence>
<accession>A0AAV4NVZ5</accession>
<dbReference type="FunFam" id="2.30.30.140:FF:000008">
    <property type="entry name" value="Bromodomain containing 1, isoform CRA_b"/>
    <property type="match status" value="1"/>
</dbReference>
<dbReference type="EMBL" id="BPLR01021391">
    <property type="protein sequence ID" value="GIX89092.1"/>
    <property type="molecule type" value="Genomic_DNA"/>
</dbReference>
<dbReference type="InterPro" id="IPR000313">
    <property type="entry name" value="PWWP_dom"/>
</dbReference>
<protein>
    <submittedName>
        <fullName evidence="2">Peregrin</fullName>
    </submittedName>
</protein>
<dbReference type="AlphaFoldDB" id="A0AAV4NVZ5"/>